<dbReference type="SUPFAM" id="SSF57997">
    <property type="entry name" value="Tropomyosin"/>
    <property type="match status" value="1"/>
</dbReference>
<name>A0A1I8FKF6_9PLAT</name>
<evidence type="ECO:0000256" key="1">
    <source>
        <dbReference type="SAM" id="Coils"/>
    </source>
</evidence>
<reference evidence="4" key="1">
    <citation type="submission" date="2016-11" db="UniProtKB">
        <authorList>
            <consortium name="WormBaseParasite"/>
        </authorList>
    </citation>
    <scope>IDENTIFICATION</scope>
</reference>
<protein>
    <submittedName>
        <fullName evidence="4">M protein repeat protein</fullName>
    </submittedName>
</protein>
<feature type="compositionally biased region" description="Basic and acidic residues" evidence="2">
    <location>
        <begin position="76"/>
        <end position="125"/>
    </location>
</feature>
<feature type="compositionally biased region" description="Polar residues" evidence="2">
    <location>
        <begin position="145"/>
        <end position="156"/>
    </location>
</feature>
<feature type="region of interest" description="Disordered" evidence="2">
    <location>
        <begin position="242"/>
        <end position="263"/>
    </location>
</feature>
<feature type="region of interest" description="Disordered" evidence="2">
    <location>
        <begin position="1"/>
        <end position="49"/>
    </location>
</feature>
<accession>A0A1I8FKF6</accession>
<proteinExistence type="predicted"/>
<evidence type="ECO:0000313" key="3">
    <source>
        <dbReference type="Proteomes" id="UP000095280"/>
    </source>
</evidence>
<evidence type="ECO:0000313" key="4">
    <source>
        <dbReference type="WBParaSite" id="maker-unitig_38575-snap-gene-0.2-mRNA-1"/>
    </source>
</evidence>
<keyword evidence="1" id="KW-0175">Coiled coil</keyword>
<feature type="compositionally biased region" description="Basic and acidic residues" evidence="2">
    <location>
        <begin position="157"/>
        <end position="170"/>
    </location>
</feature>
<dbReference type="AlphaFoldDB" id="A0A1I8FKF6"/>
<organism evidence="3 4">
    <name type="scientific">Macrostomum lignano</name>
    <dbReference type="NCBI Taxonomy" id="282301"/>
    <lineage>
        <taxon>Eukaryota</taxon>
        <taxon>Metazoa</taxon>
        <taxon>Spiralia</taxon>
        <taxon>Lophotrochozoa</taxon>
        <taxon>Platyhelminthes</taxon>
        <taxon>Rhabditophora</taxon>
        <taxon>Macrostomorpha</taxon>
        <taxon>Macrostomida</taxon>
        <taxon>Macrostomidae</taxon>
        <taxon>Macrostomum</taxon>
    </lineage>
</organism>
<dbReference type="WBParaSite" id="maker-unitig_38575-snap-gene-0.2-mRNA-1">
    <property type="protein sequence ID" value="maker-unitig_38575-snap-gene-0.2-mRNA-1"/>
    <property type="gene ID" value="maker-unitig_38575-snap-gene-0.2"/>
</dbReference>
<keyword evidence="3" id="KW-1185">Reference proteome</keyword>
<dbReference type="Proteomes" id="UP000095280">
    <property type="component" value="Unplaced"/>
</dbReference>
<evidence type="ECO:0000256" key="2">
    <source>
        <dbReference type="SAM" id="MobiDB-lite"/>
    </source>
</evidence>
<sequence length="288" mass="32684">MSAFEGLEQLKKKVQAMRTEPIRKNELDREKAKLKEERQKSAAYQSDVDELQRRLTKLESDKATAEDRLATIESRLAEESARAETAERLRLDTEKSGVEREERQEELTKRLKDDAQAQSRRERPGSRPRAGIPTAEFEAADLESENSASIQQLRSLEQQERAAMERETNSTRRPIGSSRFLAENRATLQLAEKECLKKNKEMDKIRNEIARDQQLIDSLEKRKLRRGERHVTVDLQQLVPVPREVRPQPDPGAAATGKLHSDGDGVRLADLALIEQDLDQAAGRGVTG</sequence>
<feature type="coiled-coil region" evidence="1">
    <location>
        <begin position="188"/>
        <end position="222"/>
    </location>
</feature>
<feature type="compositionally biased region" description="Basic and acidic residues" evidence="2">
    <location>
        <begin position="20"/>
        <end position="40"/>
    </location>
</feature>
<feature type="region of interest" description="Disordered" evidence="2">
    <location>
        <begin position="76"/>
        <end position="179"/>
    </location>
</feature>